<dbReference type="PANTHER" id="PTHR43406">
    <property type="entry name" value="TRYPTOPHAN SYNTHASE, ALPHA CHAIN"/>
    <property type="match status" value="1"/>
</dbReference>
<reference evidence="11 12" key="1">
    <citation type="submission" date="2020-05" db="EMBL/GenBank/DDBJ databases">
        <title>Complete genome sequence of Gemmatimonas greenlandica TET16.</title>
        <authorList>
            <person name="Zeng Y."/>
        </authorList>
    </citation>
    <scope>NUCLEOTIDE SEQUENCE [LARGE SCALE GENOMIC DNA]</scope>
    <source>
        <strain evidence="11 12">TET16</strain>
    </source>
</reference>
<evidence type="ECO:0000256" key="2">
    <source>
        <dbReference type="ARBA" id="ARBA00004733"/>
    </source>
</evidence>
<dbReference type="SUPFAM" id="SSF51366">
    <property type="entry name" value="Ribulose-phoshate binding barrel"/>
    <property type="match status" value="1"/>
</dbReference>
<accession>A0A6M4IK31</accession>
<dbReference type="UniPathway" id="UPA00035">
    <property type="reaction ID" value="UER00044"/>
</dbReference>
<feature type="active site" description="Proton acceptor" evidence="9">
    <location>
        <position position="76"/>
    </location>
</feature>
<dbReference type="GO" id="GO:0004834">
    <property type="term" value="F:tryptophan synthase activity"/>
    <property type="evidence" value="ECO:0007669"/>
    <property type="project" value="UniProtKB-UniRule"/>
</dbReference>
<comment type="subunit">
    <text evidence="3 9">Tetramer of two alpha and two beta chains.</text>
</comment>
<keyword evidence="4 9" id="KW-0028">Amino-acid biosynthesis</keyword>
<evidence type="ECO:0000256" key="9">
    <source>
        <dbReference type="HAMAP-Rule" id="MF_00131"/>
    </source>
</evidence>
<keyword evidence="7 9" id="KW-0456">Lyase</keyword>
<gene>
    <name evidence="9" type="primary">trpA</name>
    <name evidence="11" type="ORF">HKW67_05415</name>
</gene>
<dbReference type="NCBIfam" id="TIGR00262">
    <property type="entry name" value="trpA"/>
    <property type="match status" value="1"/>
</dbReference>
<dbReference type="Gene3D" id="3.20.20.70">
    <property type="entry name" value="Aldolase class I"/>
    <property type="match status" value="1"/>
</dbReference>
<evidence type="ECO:0000256" key="5">
    <source>
        <dbReference type="ARBA" id="ARBA00022822"/>
    </source>
</evidence>
<comment type="pathway">
    <text evidence="2 9">Amino-acid biosynthesis; L-tryptophan biosynthesis; L-tryptophan from chorismate: step 5/5.</text>
</comment>
<dbReference type="InterPro" id="IPR011060">
    <property type="entry name" value="RibuloseP-bd_barrel"/>
</dbReference>
<dbReference type="FunFam" id="3.20.20.70:FF:000037">
    <property type="entry name" value="Tryptophan synthase alpha chain"/>
    <property type="match status" value="1"/>
</dbReference>
<keyword evidence="12" id="KW-1185">Reference proteome</keyword>
<keyword evidence="6 9" id="KW-0057">Aromatic amino acid biosynthesis</keyword>
<evidence type="ECO:0000256" key="6">
    <source>
        <dbReference type="ARBA" id="ARBA00023141"/>
    </source>
</evidence>
<sequence>MASTSVITSPDVSVPSASRLSARFAALAAEGRRALVCYVTAGHPDPEQSVTLLRGIAAAGADVIEVGVPFSDPMADGPVIQQSSQVALDHGVSLERTLQIVSEAALDVPVVLFSYLNPIIAGGPDVLARARAAGVDGVLVTDLPVGADPAREAWFGESGLDFVRLVAPTTPAPRMEEIARHGGGFVYLISRLGVTGERASLPDDLPDTVARLRASTSLPICIGFGISTPEQAKAAALLGDGVVVGSALVRAAGRSVQDAIALTAALRAAIDEI</sequence>
<dbReference type="AlphaFoldDB" id="A0A6M4IK31"/>
<evidence type="ECO:0000256" key="7">
    <source>
        <dbReference type="ARBA" id="ARBA00023239"/>
    </source>
</evidence>
<dbReference type="CDD" id="cd04724">
    <property type="entry name" value="Tryptophan_synthase_alpha"/>
    <property type="match status" value="1"/>
</dbReference>
<organism evidence="11 12">
    <name type="scientific">Gemmatimonas groenlandica</name>
    <dbReference type="NCBI Taxonomy" id="2732249"/>
    <lineage>
        <taxon>Bacteria</taxon>
        <taxon>Pseudomonadati</taxon>
        <taxon>Gemmatimonadota</taxon>
        <taxon>Gemmatimonadia</taxon>
        <taxon>Gemmatimonadales</taxon>
        <taxon>Gemmatimonadaceae</taxon>
        <taxon>Gemmatimonas</taxon>
    </lineage>
</organism>
<proteinExistence type="inferred from homology"/>
<evidence type="ECO:0000256" key="8">
    <source>
        <dbReference type="ARBA" id="ARBA00049047"/>
    </source>
</evidence>
<dbReference type="EC" id="4.2.1.20" evidence="9"/>
<comment type="function">
    <text evidence="1 9">The alpha subunit is responsible for the aldol cleavage of indoleglycerol phosphate to indole and glyceraldehyde 3-phosphate.</text>
</comment>
<evidence type="ECO:0000256" key="1">
    <source>
        <dbReference type="ARBA" id="ARBA00003365"/>
    </source>
</evidence>
<dbReference type="InterPro" id="IPR018204">
    <property type="entry name" value="Trp_synthase_alpha_AS"/>
</dbReference>
<evidence type="ECO:0000313" key="12">
    <source>
        <dbReference type="Proteomes" id="UP000500938"/>
    </source>
</evidence>
<evidence type="ECO:0000313" key="11">
    <source>
        <dbReference type="EMBL" id="QJR34990.1"/>
    </source>
</evidence>
<dbReference type="HAMAP" id="MF_00131">
    <property type="entry name" value="Trp_synth_alpha"/>
    <property type="match status" value="1"/>
</dbReference>
<comment type="catalytic activity">
    <reaction evidence="8 9">
        <text>(1S,2R)-1-C-(indol-3-yl)glycerol 3-phosphate + L-serine = D-glyceraldehyde 3-phosphate + L-tryptophan + H2O</text>
        <dbReference type="Rhea" id="RHEA:10532"/>
        <dbReference type="ChEBI" id="CHEBI:15377"/>
        <dbReference type="ChEBI" id="CHEBI:33384"/>
        <dbReference type="ChEBI" id="CHEBI:57912"/>
        <dbReference type="ChEBI" id="CHEBI:58866"/>
        <dbReference type="ChEBI" id="CHEBI:59776"/>
        <dbReference type="EC" id="4.2.1.20"/>
    </reaction>
</comment>
<dbReference type="InterPro" id="IPR002028">
    <property type="entry name" value="Trp_synthase_suA"/>
</dbReference>
<evidence type="ECO:0000256" key="3">
    <source>
        <dbReference type="ARBA" id="ARBA00011270"/>
    </source>
</evidence>
<dbReference type="PANTHER" id="PTHR43406:SF1">
    <property type="entry name" value="TRYPTOPHAN SYNTHASE ALPHA CHAIN, CHLOROPLASTIC"/>
    <property type="match status" value="1"/>
</dbReference>
<name>A0A6M4IK31_9BACT</name>
<protein>
    <recommendedName>
        <fullName evidence="9">Tryptophan synthase alpha chain</fullName>
        <ecNumber evidence="9">4.2.1.20</ecNumber>
    </recommendedName>
</protein>
<dbReference type="PROSITE" id="PS00167">
    <property type="entry name" value="TRP_SYNTHASE_ALPHA"/>
    <property type="match status" value="1"/>
</dbReference>
<dbReference type="KEGG" id="ggr:HKW67_05415"/>
<dbReference type="Pfam" id="PF00290">
    <property type="entry name" value="Trp_syntA"/>
    <property type="match status" value="1"/>
</dbReference>
<dbReference type="GO" id="GO:0005829">
    <property type="term" value="C:cytosol"/>
    <property type="evidence" value="ECO:0007669"/>
    <property type="project" value="TreeGrafter"/>
</dbReference>
<keyword evidence="5 9" id="KW-0822">Tryptophan biosynthesis</keyword>
<evidence type="ECO:0000256" key="10">
    <source>
        <dbReference type="RuleBase" id="RU003662"/>
    </source>
</evidence>
<dbReference type="EMBL" id="CP053085">
    <property type="protein sequence ID" value="QJR34990.1"/>
    <property type="molecule type" value="Genomic_DNA"/>
</dbReference>
<feature type="active site" description="Proton acceptor" evidence="9">
    <location>
        <position position="65"/>
    </location>
</feature>
<comment type="similarity">
    <text evidence="9 10">Belongs to the TrpA family.</text>
</comment>
<dbReference type="Proteomes" id="UP000500938">
    <property type="component" value="Chromosome"/>
</dbReference>
<evidence type="ECO:0000256" key="4">
    <source>
        <dbReference type="ARBA" id="ARBA00022605"/>
    </source>
</evidence>
<dbReference type="InterPro" id="IPR013785">
    <property type="entry name" value="Aldolase_TIM"/>
</dbReference>